<dbReference type="RefSeq" id="WP_343843318.1">
    <property type="nucleotide sequence ID" value="NZ_BAAAEI010000006.1"/>
</dbReference>
<evidence type="ECO:0000313" key="1">
    <source>
        <dbReference type="EMBL" id="GAA0350504.1"/>
    </source>
</evidence>
<reference evidence="2" key="1">
    <citation type="journal article" date="2019" name="Int. J. Syst. Evol. Microbiol.">
        <title>The Global Catalogue of Microorganisms (GCM) 10K type strain sequencing project: providing services to taxonomists for standard genome sequencing and annotation.</title>
        <authorList>
            <consortium name="The Broad Institute Genomics Platform"/>
            <consortium name="The Broad Institute Genome Sequencing Center for Infectious Disease"/>
            <person name="Wu L."/>
            <person name="Ma J."/>
        </authorList>
    </citation>
    <scope>NUCLEOTIDE SEQUENCE [LARGE SCALE GENOMIC DNA]</scope>
    <source>
        <strain evidence="2">JCM 13378</strain>
    </source>
</reference>
<protein>
    <recommendedName>
        <fullName evidence="3">Peroxiredoxin</fullName>
    </recommendedName>
</protein>
<gene>
    <name evidence="1" type="ORF">GCM10009092_13620</name>
</gene>
<dbReference type="SUPFAM" id="SSF82784">
    <property type="entry name" value="OsmC-like"/>
    <property type="match status" value="1"/>
</dbReference>
<keyword evidence="2" id="KW-1185">Reference proteome</keyword>
<sequence length="149" mass="16294">MAESQTFSVQLQLLEGYKFEVDFAEFGQIISDEPQPLGQGQGPNPSRLLAASVANCLAASLMFAIRKFKEEPGEVKAQVQGTMERQDGRWRIGQLQVQLNLGNESANIPHLERALGQFEDFCVVTQSVRQGIDVQVKVCDASGKLLLGG</sequence>
<accession>A0ABN0WYR0</accession>
<organism evidence="1 2">
    <name type="scientific">Bowmanella denitrificans</name>
    <dbReference type="NCBI Taxonomy" id="366582"/>
    <lineage>
        <taxon>Bacteria</taxon>
        <taxon>Pseudomonadati</taxon>
        <taxon>Pseudomonadota</taxon>
        <taxon>Gammaproteobacteria</taxon>
        <taxon>Alteromonadales</taxon>
        <taxon>Alteromonadaceae</taxon>
        <taxon>Bowmanella</taxon>
    </lineage>
</organism>
<dbReference type="InterPro" id="IPR036102">
    <property type="entry name" value="OsmC/Ohrsf"/>
</dbReference>
<comment type="caution">
    <text evidence="1">The sequence shown here is derived from an EMBL/GenBank/DDBJ whole genome shotgun (WGS) entry which is preliminary data.</text>
</comment>
<evidence type="ECO:0000313" key="2">
    <source>
        <dbReference type="Proteomes" id="UP001501757"/>
    </source>
</evidence>
<dbReference type="InterPro" id="IPR015946">
    <property type="entry name" value="KH_dom-like_a/b"/>
</dbReference>
<dbReference type="Proteomes" id="UP001501757">
    <property type="component" value="Unassembled WGS sequence"/>
</dbReference>
<dbReference type="Pfam" id="PF02566">
    <property type="entry name" value="OsmC"/>
    <property type="match status" value="1"/>
</dbReference>
<evidence type="ECO:0008006" key="3">
    <source>
        <dbReference type="Google" id="ProtNLM"/>
    </source>
</evidence>
<proteinExistence type="predicted"/>
<dbReference type="InterPro" id="IPR003718">
    <property type="entry name" value="OsmC/Ohr_fam"/>
</dbReference>
<dbReference type="EMBL" id="BAAAEI010000006">
    <property type="protein sequence ID" value="GAA0350504.1"/>
    <property type="molecule type" value="Genomic_DNA"/>
</dbReference>
<dbReference type="Gene3D" id="3.30.300.20">
    <property type="match status" value="1"/>
</dbReference>
<name>A0ABN0WYR0_9ALTE</name>